<dbReference type="RefSeq" id="WP_123872098.1">
    <property type="nucleotide sequence ID" value="NZ_CP033932.1"/>
</dbReference>
<dbReference type="PANTHER" id="PTHR43477:SF1">
    <property type="entry name" value="DIHYDROANTICAPSIN 7-DEHYDROGENASE"/>
    <property type="match status" value="1"/>
</dbReference>
<dbReference type="CDD" id="cd11731">
    <property type="entry name" value="Lin1944_like_SDR_c"/>
    <property type="match status" value="1"/>
</dbReference>
<dbReference type="GeneID" id="99067484"/>
<dbReference type="Proteomes" id="UP000271193">
    <property type="component" value="Chromosome"/>
</dbReference>
<keyword evidence="4" id="KW-1185">Reference proteome</keyword>
<name>A0A3G6TCU6_9FLAO</name>
<organism evidence="3 4">
    <name type="scientific">Chryseobacterium bernardetii</name>
    <dbReference type="NCBI Taxonomy" id="1241978"/>
    <lineage>
        <taxon>Bacteria</taxon>
        <taxon>Pseudomonadati</taxon>
        <taxon>Bacteroidota</taxon>
        <taxon>Flavobacteriia</taxon>
        <taxon>Flavobacteriales</taxon>
        <taxon>Weeksellaceae</taxon>
        <taxon>Chryseobacterium group</taxon>
        <taxon>Chryseobacterium</taxon>
    </lineage>
</organism>
<proteinExistence type="inferred from homology"/>
<keyword evidence="2" id="KW-0560">Oxidoreductase</keyword>
<dbReference type="AlphaFoldDB" id="A0A3G6TCU6"/>
<dbReference type="InterPro" id="IPR036291">
    <property type="entry name" value="NAD(P)-bd_dom_sf"/>
</dbReference>
<dbReference type="EMBL" id="CP033932">
    <property type="protein sequence ID" value="AZB27075.1"/>
    <property type="molecule type" value="Genomic_DNA"/>
</dbReference>
<protein>
    <submittedName>
        <fullName evidence="3">Short chain dehydrogenase</fullName>
    </submittedName>
</protein>
<reference evidence="4" key="1">
    <citation type="submission" date="2018-11" db="EMBL/GenBank/DDBJ databases">
        <title>Proposal to divide the Flavobacteriaceae and reorganize its genera based on Amino Acid Identity values calculated from whole genome sequences.</title>
        <authorList>
            <person name="Nicholson A.C."/>
            <person name="Gulvik C.A."/>
            <person name="Whitney A.M."/>
            <person name="Humrighouse B.W."/>
            <person name="Bell M."/>
            <person name="Holmes B."/>
            <person name="Steigerwalt A.G."/>
            <person name="Villarma A."/>
            <person name="Sheth M."/>
            <person name="Batra D."/>
            <person name="Pryor J."/>
            <person name="Bernardet J.-F."/>
            <person name="Hugo C."/>
            <person name="Kampfer P."/>
            <person name="Newman J."/>
            <person name="McQuiston J.R."/>
        </authorList>
    </citation>
    <scope>NUCLEOTIDE SEQUENCE [LARGE SCALE GENOMIC DNA]</scope>
    <source>
        <strain evidence="4">G0229</strain>
    </source>
</reference>
<evidence type="ECO:0000313" key="4">
    <source>
        <dbReference type="Proteomes" id="UP000271193"/>
    </source>
</evidence>
<dbReference type="SUPFAM" id="SSF51735">
    <property type="entry name" value="NAD(P)-binding Rossmann-fold domains"/>
    <property type="match status" value="1"/>
</dbReference>
<evidence type="ECO:0000313" key="3">
    <source>
        <dbReference type="EMBL" id="AZB27075.1"/>
    </source>
</evidence>
<comment type="similarity">
    <text evidence="1">Belongs to the short-chain dehydrogenases/reductases (SDR) family.</text>
</comment>
<dbReference type="KEGG" id="cben:EG339_22040"/>
<evidence type="ECO:0000256" key="1">
    <source>
        <dbReference type="ARBA" id="ARBA00006484"/>
    </source>
</evidence>
<accession>A0A3G6TCU6</accession>
<dbReference type="PANTHER" id="PTHR43477">
    <property type="entry name" value="DIHYDROANTICAPSIN 7-DEHYDROGENASE"/>
    <property type="match status" value="1"/>
</dbReference>
<sequence length="187" mass="20129">MKIIIIGATGTLGKIVTHSLREHEIITVGRNIGDLIADISIASSIENLYKKISNIDAVICLAGDSITAPLPEMNEKKYWAGIEQKLLPQINLVLSGMHFLNDNGSFTLISGKMGEVPTKGSSGKALINGALHSFVTAAAQELPRGIRLNIVSPSKVSDITDEDLEKAYRKCIETSINGEIVRVGYTI</sequence>
<dbReference type="GO" id="GO:0016491">
    <property type="term" value="F:oxidoreductase activity"/>
    <property type="evidence" value="ECO:0007669"/>
    <property type="project" value="UniProtKB-KW"/>
</dbReference>
<dbReference type="InterPro" id="IPR051122">
    <property type="entry name" value="SDR_DHRS6-like"/>
</dbReference>
<dbReference type="NCBIfam" id="NF005754">
    <property type="entry name" value="PRK07578.1"/>
    <property type="match status" value="1"/>
</dbReference>
<dbReference type="Gene3D" id="3.40.50.720">
    <property type="entry name" value="NAD(P)-binding Rossmann-like Domain"/>
    <property type="match status" value="1"/>
</dbReference>
<gene>
    <name evidence="3" type="ORF">EG339_22040</name>
</gene>
<evidence type="ECO:0000256" key="2">
    <source>
        <dbReference type="ARBA" id="ARBA00023002"/>
    </source>
</evidence>